<dbReference type="InterPro" id="IPR013083">
    <property type="entry name" value="Znf_RING/FYVE/PHD"/>
</dbReference>
<dbReference type="GO" id="GO:0008270">
    <property type="term" value="F:zinc ion binding"/>
    <property type="evidence" value="ECO:0007669"/>
    <property type="project" value="UniProtKB-KW"/>
</dbReference>
<evidence type="ECO:0000313" key="9">
    <source>
        <dbReference type="Proteomes" id="UP000030764"/>
    </source>
</evidence>
<accession>A0A085MXN2</accession>
<dbReference type="InterPro" id="IPR017907">
    <property type="entry name" value="Znf_RING_CS"/>
</dbReference>
<dbReference type="PANTHER" id="PTHR15315:SF26">
    <property type="entry name" value="E3 UBIQUITIN-PROTEIN LIGASE NRDP1"/>
    <property type="match status" value="1"/>
</dbReference>
<evidence type="ECO:0000256" key="4">
    <source>
        <dbReference type="ARBA" id="ARBA00022833"/>
    </source>
</evidence>
<feature type="domain" description="RING-type" evidence="6">
    <location>
        <begin position="152"/>
        <end position="189"/>
    </location>
</feature>
<keyword evidence="4" id="KW-0862">Zinc</keyword>
<name>A0A085MXN2_9BILA</name>
<keyword evidence="9" id="KW-1185">Reference proteome</keyword>
<evidence type="ECO:0000256" key="2">
    <source>
        <dbReference type="ARBA" id="ARBA00022723"/>
    </source>
</evidence>
<evidence type="ECO:0000256" key="3">
    <source>
        <dbReference type="ARBA" id="ARBA00022771"/>
    </source>
</evidence>
<evidence type="ECO:0000256" key="1">
    <source>
        <dbReference type="ARBA" id="ARBA00022017"/>
    </source>
</evidence>
<reference evidence="8 9" key="1">
    <citation type="journal article" date="2014" name="Nat. Genet.">
        <title>Genome and transcriptome of the porcine whipworm Trichuris suis.</title>
        <authorList>
            <person name="Jex A.R."/>
            <person name="Nejsum P."/>
            <person name="Schwarz E.M."/>
            <person name="Hu L."/>
            <person name="Young N.D."/>
            <person name="Hall R.S."/>
            <person name="Korhonen P.K."/>
            <person name="Liao S."/>
            <person name="Thamsborg S."/>
            <person name="Xia J."/>
            <person name="Xu P."/>
            <person name="Wang S."/>
            <person name="Scheerlinck J.P."/>
            <person name="Hofmann A."/>
            <person name="Sternberg P.W."/>
            <person name="Wang J."/>
            <person name="Gasser R.B."/>
        </authorList>
    </citation>
    <scope>NUCLEOTIDE SEQUENCE [LARGE SCALE GENOMIC DNA]</scope>
    <source>
        <strain evidence="8">DCEP-RM93F</strain>
        <strain evidence="7">DCEP-RM93M</strain>
    </source>
</reference>
<proteinExistence type="predicted"/>
<dbReference type="Pfam" id="PF13639">
    <property type="entry name" value="zf-RING_2"/>
    <property type="match status" value="1"/>
</dbReference>
<dbReference type="Gene3D" id="3.30.40.10">
    <property type="entry name" value="Zinc/RING finger domain, C3HC4 (zinc finger)"/>
    <property type="match status" value="1"/>
</dbReference>
<gene>
    <name evidence="7" type="ORF">M513_05676</name>
    <name evidence="8" type="ORF">M514_05676</name>
</gene>
<evidence type="ECO:0000313" key="8">
    <source>
        <dbReference type="EMBL" id="KFD61978.1"/>
    </source>
</evidence>
<keyword evidence="2" id="KW-0479">Metal-binding</keyword>
<dbReference type="EMBL" id="KL367605">
    <property type="protein sequence ID" value="KFD61978.1"/>
    <property type="molecule type" value="Genomic_DNA"/>
</dbReference>
<dbReference type="SMART" id="SM00184">
    <property type="entry name" value="RING"/>
    <property type="match status" value="1"/>
</dbReference>
<sequence>MGQVLSGHRTISQELQSRSLRWRNVVDTLEWFRMSYDEFARHVDVLNYRIRNFKTQDGLQIKFSVSLNETLRTSYHLFVTVIMAQVHPGTDIVVRASSLNFYQFRKHYSFLCSYLDKSCSQLIFDATREDRVANSDDSLMANSVAQSRTVECCICQERPVDSTLPCCHEFCTVCILQWSEYKLTCPLCRLELNGPEDAWLMTQAPALGTFIDEYASRMGSEF</sequence>
<protein>
    <recommendedName>
        <fullName evidence="1">RING finger protein 141</fullName>
    </recommendedName>
</protein>
<dbReference type="Proteomes" id="UP000030758">
    <property type="component" value="Unassembled WGS sequence"/>
</dbReference>
<dbReference type="EMBL" id="KL363217">
    <property type="protein sequence ID" value="KFD53412.1"/>
    <property type="molecule type" value="Genomic_DNA"/>
</dbReference>
<dbReference type="AlphaFoldDB" id="A0A085MXN2"/>
<dbReference type="InterPro" id="IPR001841">
    <property type="entry name" value="Znf_RING"/>
</dbReference>
<dbReference type="Proteomes" id="UP000030764">
    <property type="component" value="Unassembled WGS sequence"/>
</dbReference>
<dbReference type="PROSITE" id="PS00518">
    <property type="entry name" value="ZF_RING_1"/>
    <property type="match status" value="1"/>
</dbReference>
<dbReference type="PROSITE" id="PS50089">
    <property type="entry name" value="ZF_RING_2"/>
    <property type="match status" value="1"/>
</dbReference>
<evidence type="ECO:0000256" key="5">
    <source>
        <dbReference type="PROSITE-ProRule" id="PRU00175"/>
    </source>
</evidence>
<evidence type="ECO:0000259" key="6">
    <source>
        <dbReference type="PROSITE" id="PS50089"/>
    </source>
</evidence>
<evidence type="ECO:0000313" key="7">
    <source>
        <dbReference type="EMBL" id="KFD53412.1"/>
    </source>
</evidence>
<keyword evidence="3 5" id="KW-0863">Zinc-finger</keyword>
<dbReference type="CDD" id="cd16545">
    <property type="entry name" value="RING-HC_RNF141"/>
    <property type="match status" value="1"/>
</dbReference>
<dbReference type="PANTHER" id="PTHR15315">
    <property type="entry name" value="RING FINGER PROTEIN 41, 151"/>
    <property type="match status" value="1"/>
</dbReference>
<dbReference type="InterPro" id="IPR043400">
    <property type="entry name" value="RING-HC_RNF141"/>
</dbReference>
<dbReference type="SUPFAM" id="SSF57850">
    <property type="entry name" value="RING/U-box"/>
    <property type="match status" value="1"/>
</dbReference>
<organism evidence="8">
    <name type="scientific">Trichuris suis</name>
    <name type="common">pig whipworm</name>
    <dbReference type="NCBI Taxonomy" id="68888"/>
    <lineage>
        <taxon>Eukaryota</taxon>
        <taxon>Metazoa</taxon>
        <taxon>Ecdysozoa</taxon>
        <taxon>Nematoda</taxon>
        <taxon>Enoplea</taxon>
        <taxon>Dorylaimia</taxon>
        <taxon>Trichinellida</taxon>
        <taxon>Trichuridae</taxon>
        <taxon>Trichuris</taxon>
    </lineage>
</organism>